<keyword evidence="2" id="KW-0812">Transmembrane</keyword>
<sequence length="129" mass="14871">MLPTSLPLPSFLSLPAPKFPLLLFLFSFFFSLPPCTQLPSPSFPLFFFLFSPSLHPTFFSLFSSFLLPHLNPYRKTRGVTIESTLLSQILFMRNYLCSLHGGDNEPSKHVFDKPNDGRKRIEEVKNERF</sequence>
<feature type="transmembrane region" description="Helical" evidence="2">
    <location>
        <begin position="47"/>
        <end position="67"/>
    </location>
</feature>
<keyword evidence="4" id="KW-1185">Reference proteome</keyword>
<gene>
    <name evidence="3" type="ORF">CEPIT_LOCUS6269</name>
</gene>
<keyword evidence="2" id="KW-0472">Membrane</keyword>
<name>A0AAV0CLY7_9ASTE</name>
<evidence type="ECO:0000256" key="2">
    <source>
        <dbReference type="SAM" id="Phobius"/>
    </source>
</evidence>
<dbReference type="EMBL" id="CAMAPF010000031">
    <property type="protein sequence ID" value="CAH9077670.1"/>
    <property type="molecule type" value="Genomic_DNA"/>
</dbReference>
<protein>
    <submittedName>
        <fullName evidence="3">Uncharacterized protein</fullName>
    </submittedName>
</protein>
<evidence type="ECO:0000313" key="4">
    <source>
        <dbReference type="Proteomes" id="UP001152523"/>
    </source>
</evidence>
<evidence type="ECO:0000256" key="1">
    <source>
        <dbReference type="SAM" id="MobiDB-lite"/>
    </source>
</evidence>
<feature type="region of interest" description="Disordered" evidence="1">
    <location>
        <begin position="106"/>
        <end position="129"/>
    </location>
</feature>
<dbReference type="AlphaFoldDB" id="A0AAV0CLY7"/>
<dbReference type="Proteomes" id="UP001152523">
    <property type="component" value="Unassembled WGS sequence"/>
</dbReference>
<reference evidence="3" key="1">
    <citation type="submission" date="2022-07" db="EMBL/GenBank/DDBJ databases">
        <authorList>
            <person name="Macas J."/>
            <person name="Novak P."/>
            <person name="Neumann P."/>
        </authorList>
    </citation>
    <scope>NUCLEOTIDE SEQUENCE</scope>
</reference>
<comment type="caution">
    <text evidence="3">The sequence shown here is derived from an EMBL/GenBank/DDBJ whole genome shotgun (WGS) entry which is preliminary data.</text>
</comment>
<evidence type="ECO:0000313" key="3">
    <source>
        <dbReference type="EMBL" id="CAH9077670.1"/>
    </source>
</evidence>
<proteinExistence type="predicted"/>
<organism evidence="3 4">
    <name type="scientific">Cuscuta epithymum</name>
    <dbReference type="NCBI Taxonomy" id="186058"/>
    <lineage>
        <taxon>Eukaryota</taxon>
        <taxon>Viridiplantae</taxon>
        <taxon>Streptophyta</taxon>
        <taxon>Embryophyta</taxon>
        <taxon>Tracheophyta</taxon>
        <taxon>Spermatophyta</taxon>
        <taxon>Magnoliopsida</taxon>
        <taxon>eudicotyledons</taxon>
        <taxon>Gunneridae</taxon>
        <taxon>Pentapetalae</taxon>
        <taxon>asterids</taxon>
        <taxon>lamiids</taxon>
        <taxon>Solanales</taxon>
        <taxon>Convolvulaceae</taxon>
        <taxon>Cuscuteae</taxon>
        <taxon>Cuscuta</taxon>
        <taxon>Cuscuta subgen. Cuscuta</taxon>
    </lineage>
</organism>
<keyword evidence="2" id="KW-1133">Transmembrane helix</keyword>
<accession>A0AAV0CLY7</accession>